<proteinExistence type="predicted"/>
<evidence type="ECO:0000313" key="3">
    <source>
        <dbReference type="EMBL" id="KAF4616561.1"/>
    </source>
</evidence>
<protein>
    <submittedName>
        <fullName evidence="3">Uncharacterized protein</fullName>
    </submittedName>
</protein>
<feature type="transmembrane region" description="Helical" evidence="2">
    <location>
        <begin position="47"/>
        <end position="67"/>
    </location>
</feature>
<comment type="caution">
    <text evidence="3">The sequence shown here is derived from an EMBL/GenBank/DDBJ whole genome shotgun (WGS) entry which is preliminary data.</text>
</comment>
<keyword evidence="2" id="KW-0472">Membrane</keyword>
<evidence type="ECO:0000256" key="2">
    <source>
        <dbReference type="SAM" id="Phobius"/>
    </source>
</evidence>
<keyword evidence="2" id="KW-0812">Transmembrane</keyword>
<feature type="transmembrane region" description="Helical" evidence="2">
    <location>
        <begin position="115"/>
        <end position="132"/>
    </location>
</feature>
<sequence>MVSNVFYLVALAGKLPAVINCNTGYQICSALAVIGRLAILGNFKSSVVPHITLTSAIVNILQIVVLATRSYALYESNKYVLSLFISLGITIFVLDSMHVKLVACVPTHGKNIPETLMAILVVVYEVLSAGFVTSRAFQALKIRKDIKTHAKRLDFLILQQGILYFCFVSIFTSSKLVLLYTARSDSYVQRLLNGLTLPISGLLTARFILHMREWNHKAIHGETDIKISLPIAFRHTNHQEGEEAEAGGGDSNFPSVAPSVQDEFGQDPVKEAP</sequence>
<organism evidence="3 4">
    <name type="scientific">Agrocybe pediades</name>
    <dbReference type="NCBI Taxonomy" id="84607"/>
    <lineage>
        <taxon>Eukaryota</taxon>
        <taxon>Fungi</taxon>
        <taxon>Dikarya</taxon>
        <taxon>Basidiomycota</taxon>
        <taxon>Agaricomycotina</taxon>
        <taxon>Agaricomycetes</taxon>
        <taxon>Agaricomycetidae</taxon>
        <taxon>Agaricales</taxon>
        <taxon>Agaricineae</taxon>
        <taxon>Strophariaceae</taxon>
        <taxon>Agrocybe</taxon>
    </lineage>
</organism>
<dbReference type="Proteomes" id="UP000521872">
    <property type="component" value="Unassembled WGS sequence"/>
</dbReference>
<feature type="transmembrane region" description="Helical" evidence="2">
    <location>
        <begin position="153"/>
        <end position="171"/>
    </location>
</feature>
<reference evidence="3 4" key="1">
    <citation type="submission" date="2019-12" db="EMBL/GenBank/DDBJ databases">
        <authorList>
            <person name="Floudas D."/>
            <person name="Bentzer J."/>
            <person name="Ahren D."/>
            <person name="Johansson T."/>
            <person name="Persson P."/>
            <person name="Tunlid A."/>
        </authorList>
    </citation>
    <scope>NUCLEOTIDE SEQUENCE [LARGE SCALE GENOMIC DNA]</scope>
    <source>
        <strain evidence="3 4">CBS 102.39</strain>
    </source>
</reference>
<feature type="transmembrane region" description="Helical" evidence="2">
    <location>
        <begin position="79"/>
        <end position="103"/>
    </location>
</feature>
<gene>
    <name evidence="3" type="ORF">D9613_008738</name>
</gene>
<dbReference type="AlphaFoldDB" id="A0A8H4QSS7"/>
<feature type="transmembrane region" description="Helical" evidence="2">
    <location>
        <begin position="191"/>
        <end position="209"/>
    </location>
</feature>
<accession>A0A8H4QSS7</accession>
<evidence type="ECO:0000313" key="4">
    <source>
        <dbReference type="Proteomes" id="UP000521872"/>
    </source>
</evidence>
<feature type="region of interest" description="Disordered" evidence="1">
    <location>
        <begin position="240"/>
        <end position="273"/>
    </location>
</feature>
<keyword evidence="4" id="KW-1185">Reference proteome</keyword>
<keyword evidence="2" id="KW-1133">Transmembrane helix</keyword>
<name>A0A8H4QSS7_9AGAR</name>
<evidence type="ECO:0000256" key="1">
    <source>
        <dbReference type="SAM" id="MobiDB-lite"/>
    </source>
</evidence>
<dbReference type="EMBL" id="JAACJL010000031">
    <property type="protein sequence ID" value="KAF4616561.1"/>
    <property type="molecule type" value="Genomic_DNA"/>
</dbReference>